<organism evidence="1">
    <name type="scientific">Flavobacterium columnare</name>
    <dbReference type="NCBI Taxonomy" id="996"/>
    <lineage>
        <taxon>Bacteria</taxon>
        <taxon>Pseudomonadati</taxon>
        <taxon>Bacteroidota</taxon>
        <taxon>Flavobacteriia</taxon>
        <taxon>Flavobacteriales</taxon>
        <taxon>Flavobacteriaceae</taxon>
        <taxon>Flavobacterium</taxon>
    </lineage>
</organism>
<reference evidence="1" key="1">
    <citation type="submission" date="2018-12" db="EMBL/GenBank/DDBJ databases">
        <title>Draft genome sequence of Flaovobacterium columnare BGFS27 isolated from channel catfish in Alabama.</title>
        <authorList>
            <person name="Cai W."/>
            <person name="Arias C."/>
        </authorList>
    </citation>
    <scope>NUCLEOTIDE SEQUENCE [LARGE SCALE GENOMIC DNA]</scope>
    <source>
        <strain evidence="1">BGFS27</strain>
    </source>
</reference>
<protein>
    <submittedName>
        <fullName evidence="1">Uncharacterized protein</fullName>
    </submittedName>
</protein>
<dbReference type="EMBL" id="RWGX01000005">
    <property type="protein sequence ID" value="RVU87200.1"/>
    <property type="molecule type" value="Genomic_DNA"/>
</dbReference>
<proteinExistence type="predicted"/>
<accession>A0AA94F3Q0</accession>
<dbReference type="AlphaFoldDB" id="A0AA94F3Q0"/>
<evidence type="ECO:0000313" key="1">
    <source>
        <dbReference type="EMBL" id="RVU87200.1"/>
    </source>
</evidence>
<name>A0AA94F3Q0_9FLAO</name>
<gene>
    <name evidence="1" type="ORF">EJB19_12740</name>
</gene>
<dbReference type="RefSeq" id="WP_127822350.1">
    <property type="nucleotide sequence ID" value="NZ_RWGX02000008.1"/>
</dbReference>
<sequence>MTNFNVKVKSLIKEYQEFKPAKPNDLVTENQSDLYKLERIEEDRLFNEYQNFVKIIEKINNELN</sequence>
<comment type="caution">
    <text evidence="1">The sequence shown here is derived from an EMBL/GenBank/DDBJ whole genome shotgun (WGS) entry which is preliminary data.</text>
</comment>